<accession>A0A423VFF7</accession>
<dbReference type="EMBL" id="LKEB01000103">
    <property type="protein sequence ID" value="ROV89742.1"/>
    <property type="molecule type" value="Genomic_DNA"/>
</dbReference>
<comment type="caution">
    <text evidence="1">The sequence shown here is derived from an EMBL/GenBank/DDBJ whole genome shotgun (WGS) entry which is preliminary data.</text>
</comment>
<proteinExistence type="predicted"/>
<evidence type="ECO:0000313" key="1">
    <source>
        <dbReference type="EMBL" id="ROV89742.1"/>
    </source>
</evidence>
<protein>
    <submittedName>
        <fullName evidence="1">Uncharacterized protein</fullName>
    </submittedName>
</protein>
<evidence type="ECO:0000313" key="2">
    <source>
        <dbReference type="Proteomes" id="UP000285146"/>
    </source>
</evidence>
<gene>
    <name evidence="1" type="ORF">VPNG_10181</name>
</gene>
<keyword evidence="2" id="KW-1185">Reference proteome</keyword>
<reference evidence="1 2" key="1">
    <citation type="submission" date="2015-09" db="EMBL/GenBank/DDBJ databases">
        <title>Host preference determinants of Valsa canker pathogens revealed by comparative genomics.</title>
        <authorList>
            <person name="Yin Z."/>
            <person name="Huang L."/>
        </authorList>
    </citation>
    <scope>NUCLEOTIDE SEQUENCE [LARGE SCALE GENOMIC DNA]</scope>
    <source>
        <strain evidence="1 2">SXYLt</strain>
    </source>
</reference>
<dbReference type="InParanoid" id="A0A423VFF7"/>
<sequence>MRAPSFFQLRHPPPRLHLHFPLPPYSHAGHNGTPTTVAFDYQHRHSDLHSHLQQQCVDNKDTDKDNNNNNEEMQELLATLIERSMPAPDKPQTP</sequence>
<dbReference type="AlphaFoldDB" id="A0A423VFF7"/>
<dbReference type="Proteomes" id="UP000285146">
    <property type="component" value="Unassembled WGS sequence"/>
</dbReference>
<name>A0A423VFF7_9PEZI</name>
<organism evidence="1 2">
    <name type="scientific">Cytospora leucostoma</name>
    <dbReference type="NCBI Taxonomy" id="1230097"/>
    <lineage>
        <taxon>Eukaryota</taxon>
        <taxon>Fungi</taxon>
        <taxon>Dikarya</taxon>
        <taxon>Ascomycota</taxon>
        <taxon>Pezizomycotina</taxon>
        <taxon>Sordariomycetes</taxon>
        <taxon>Sordariomycetidae</taxon>
        <taxon>Diaporthales</taxon>
        <taxon>Cytosporaceae</taxon>
        <taxon>Cytospora</taxon>
    </lineage>
</organism>